<keyword evidence="3" id="KW-1185">Reference proteome</keyword>
<dbReference type="Proteomes" id="UP000620139">
    <property type="component" value="Unassembled WGS sequence"/>
</dbReference>
<protein>
    <submittedName>
        <fullName evidence="2">Uncharacterized protein</fullName>
    </submittedName>
</protein>
<evidence type="ECO:0000313" key="2">
    <source>
        <dbReference type="EMBL" id="MBH9551945.1"/>
    </source>
</evidence>
<dbReference type="EMBL" id="JAEDAL010000001">
    <property type="protein sequence ID" value="MBH9551945.1"/>
    <property type="molecule type" value="Genomic_DNA"/>
</dbReference>
<name>A0A931ND75_9BURK</name>
<sequence>MTICPIAVVAGCAKCPAFKVCPLKGVLGDQGDNKGKTEVQSPPPAPTPSKSRKKT</sequence>
<accession>A0A931ND75</accession>
<reference evidence="2" key="1">
    <citation type="submission" date="2020-12" db="EMBL/GenBank/DDBJ databases">
        <title>The genome sequence of Inhella sp. 4Y17.</title>
        <authorList>
            <person name="Liu Y."/>
        </authorList>
    </citation>
    <scope>NUCLEOTIDE SEQUENCE</scope>
    <source>
        <strain evidence="2">4Y10</strain>
    </source>
</reference>
<comment type="caution">
    <text evidence="2">The sequence shown here is derived from an EMBL/GenBank/DDBJ whole genome shotgun (WGS) entry which is preliminary data.</text>
</comment>
<dbReference type="AlphaFoldDB" id="A0A931ND75"/>
<organism evidence="2 3">
    <name type="scientific">Inhella gelatinilytica</name>
    <dbReference type="NCBI Taxonomy" id="2795030"/>
    <lineage>
        <taxon>Bacteria</taxon>
        <taxon>Pseudomonadati</taxon>
        <taxon>Pseudomonadota</taxon>
        <taxon>Betaproteobacteria</taxon>
        <taxon>Burkholderiales</taxon>
        <taxon>Sphaerotilaceae</taxon>
        <taxon>Inhella</taxon>
    </lineage>
</organism>
<feature type="region of interest" description="Disordered" evidence="1">
    <location>
        <begin position="28"/>
        <end position="55"/>
    </location>
</feature>
<evidence type="ECO:0000256" key="1">
    <source>
        <dbReference type="SAM" id="MobiDB-lite"/>
    </source>
</evidence>
<evidence type="ECO:0000313" key="3">
    <source>
        <dbReference type="Proteomes" id="UP000620139"/>
    </source>
</evidence>
<gene>
    <name evidence="2" type="ORF">I7X43_03690</name>
</gene>
<proteinExistence type="predicted"/>
<dbReference type="RefSeq" id="WP_198099532.1">
    <property type="nucleotide sequence ID" value="NZ_JAEDAL010000001.1"/>
</dbReference>